<reference evidence="2" key="1">
    <citation type="journal article" date="2020" name="Stud. Mycol.">
        <title>101 Dothideomycetes genomes: a test case for predicting lifestyles and emergence of pathogens.</title>
        <authorList>
            <person name="Haridas S."/>
            <person name="Albert R."/>
            <person name="Binder M."/>
            <person name="Bloem J."/>
            <person name="Labutti K."/>
            <person name="Salamov A."/>
            <person name="Andreopoulos B."/>
            <person name="Baker S."/>
            <person name="Barry K."/>
            <person name="Bills G."/>
            <person name="Bluhm B."/>
            <person name="Cannon C."/>
            <person name="Castanera R."/>
            <person name="Culley D."/>
            <person name="Daum C."/>
            <person name="Ezra D."/>
            <person name="Gonzalez J."/>
            <person name="Henrissat B."/>
            <person name="Kuo A."/>
            <person name="Liang C."/>
            <person name="Lipzen A."/>
            <person name="Lutzoni F."/>
            <person name="Magnuson J."/>
            <person name="Mondo S."/>
            <person name="Nolan M."/>
            <person name="Ohm R."/>
            <person name="Pangilinan J."/>
            <person name="Park H.-J."/>
            <person name="Ramirez L."/>
            <person name="Alfaro M."/>
            <person name="Sun H."/>
            <person name="Tritt A."/>
            <person name="Yoshinaga Y."/>
            <person name="Zwiers L.-H."/>
            <person name="Turgeon B."/>
            <person name="Goodwin S."/>
            <person name="Spatafora J."/>
            <person name="Crous P."/>
            <person name="Grigoriev I."/>
        </authorList>
    </citation>
    <scope>NUCLEOTIDE SEQUENCE</scope>
    <source>
        <strain evidence="2">CBS 122367</strain>
    </source>
</reference>
<name>A0A6G1IDI3_9PLEO</name>
<dbReference type="Gene3D" id="3.80.10.10">
    <property type="entry name" value="Ribonuclease Inhibitor"/>
    <property type="match status" value="1"/>
</dbReference>
<feature type="domain" description="F-box" evidence="1">
    <location>
        <begin position="12"/>
        <end position="54"/>
    </location>
</feature>
<proteinExistence type="predicted"/>
<dbReference type="EMBL" id="MU005637">
    <property type="protein sequence ID" value="KAF2676272.1"/>
    <property type="molecule type" value="Genomic_DNA"/>
</dbReference>
<protein>
    <recommendedName>
        <fullName evidence="1">F-box domain-containing protein</fullName>
    </recommendedName>
</protein>
<evidence type="ECO:0000313" key="2">
    <source>
        <dbReference type="EMBL" id="KAF2676272.1"/>
    </source>
</evidence>
<dbReference type="Pfam" id="PF12937">
    <property type="entry name" value="F-box-like"/>
    <property type="match status" value="1"/>
</dbReference>
<gene>
    <name evidence="2" type="ORF">K458DRAFT_410622</name>
</gene>
<dbReference type="InterPro" id="IPR001810">
    <property type="entry name" value="F-box_dom"/>
</dbReference>
<evidence type="ECO:0000259" key="1">
    <source>
        <dbReference type="Pfam" id="PF12937"/>
    </source>
</evidence>
<dbReference type="OrthoDB" id="5130616at2759"/>
<organism evidence="2 3">
    <name type="scientific">Lentithecium fluviatile CBS 122367</name>
    <dbReference type="NCBI Taxonomy" id="1168545"/>
    <lineage>
        <taxon>Eukaryota</taxon>
        <taxon>Fungi</taxon>
        <taxon>Dikarya</taxon>
        <taxon>Ascomycota</taxon>
        <taxon>Pezizomycotina</taxon>
        <taxon>Dothideomycetes</taxon>
        <taxon>Pleosporomycetidae</taxon>
        <taxon>Pleosporales</taxon>
        <taxon>Massarineae</taxon>
        <taxon>Lentitheciaceae</taxon>
        <taxon>Lentithecium</taxon>
    </lineage>
</organism>
<evidence type="ECO:0000313" key="3">
    <source>
        <dbReference type="Proteomes" id="UP000799291"/>
    </source>
</evidence>
<sequence length="512" mass="58202">MAETLTSFPLIHLPEELISVVASQVSSSTDLFHLALTSKQLNRITTPHLYRHVSLFFGPEYRHYKVLFNFLILLLWRPQLAAYVQHLTIRGEWKREWNAGKGRRIDELHPVLQAAIERLTPDRKSKRAWADNVLGWDREEALFAILLHELPNLHTLDTSFPEQPGIHYKWLMRQIANRPAKCLGKLRDLVLVFLENTPPVETAAYMSWFSLPSLKRVFLYGVGVSTHLRRGRSGSIEEGILKNRRYLTWAVERRASRTTPLSTVEHLEVREGFSSFEPICDLIASCGGLRTFLYDDCYNGDELYSSLAEALSMHTSTLTALYLGDTGPVYRHFVGSGSPGYPDYRHLSNLKHLRVDIQTLVALSGSIPVWRGGLDQFVPNFPPGLQKLSVVFYIDTGLGSLSDLAYLLEHQPSKCPSLRELSVYSEKGAESGEEMDTALWCHAARHGVRLRMFLRCDNAYMDVERGWGIGEDISWAPVSHEAFQISDNVSPLQVSPPRNVLPAYIEYMHVEE</sequence>
<dbReference type="AlphaFoldDB" id="A0A6G1IDI3"/>
<dbReference type="SUPFAM" id="SSF52047">
    <property type="entry name" value="RNI-like"/>
    <property type="match status" value="1"/>
</dbReference>
<dbReference type="InterPro" id="IPR032675">
    <property type="entry name" value="LRR_dom_sf"/>
</dbReference>
<accession>A0A6G1IDI3</accession>
<keyword evidence="3" id="KW-1185">Reference proteome</keyword>
<dbReference type="Proteomes" id="UP000799291">
    <property type="component" value="Unassembled WGS sequence"/>
</dbReference>